<comment type="caution">
    <text evidence="11">The sequence shown here is derived from an EMBL/GenBank/DDBJ whole genome shotgun (WGS) entry which is preliminary data.</text>
</comment>
<comment type="subunit">
    <text evidence="4 8">Heteromultimer composed of HisG and HisZ subunits.</text>
</comment>
<feature type="binding site" evidence="9">
    <location>
        <position position="293"/>
    </location>
    <ligand>
        <name>L-histidine</name>
        <dbReference type="ChEBI" id="CHEBI:57595"/>
    </ligand>
</feature>
<dbReference type="OrthoDB" id="9800814at2"/>
<proteinExistence type="inferred from homology"/>
<evidence type="ECO:0000313" key="11">
    <source>
        <dbReference type="EMBL" id="EDM80697.1"/>
    </source>
</evidence>
<name>A6G000_9BACT</name>
<comment type="subcellular location">
    <subcellularLocation>
        <location evidence="1 8">Cytoplasm</location>
    </subcellularLocation>
</comment>
<dbReference type="SUPFAM" id="SSF55681">
    <property type="entry name" value="Class II aaRS and biotin synthetases"/>
    <property type="match status" value="1"/>
</dbReference>
<dbReference type="PIRSF" id="PIRSF001549">
    <property type="entry name" value="His-tRNA_synth"/>
    <property type="match status" value="1"/>
</dbReference>
<dbReference type="GO" id="GO:0004821">
    <property type="term" value="F:histidine-tRNA ligase activity"/>
    <property type="evidence" value="ECO:0007669"/>
    <property type="project" value="TreeGrafter"/>
</dbReference>
<evidence type="ECO:0000259" key="10">
    <source>
        <dbReference type="Pfam" id="PF13393"/>
    </source>
</evidence>
<dbReference type="PANTHER" id="PTHR43707">
    <property type="entry name" value="HISTIDYL-TRNA SYNTHETASE"/>
    <property type="match status" value="1"/>
</dbReference>
<keyword evidence="6 8" id="KW-0963">Cytoplasm</keyword>
<keyword evidence="8" id="KW-0368">Histidine biosynthesis</keyword>
<evidence type="ECO:0000256" key="3">
    <source>
        <dbReference type="ARBA" id="ARBA00005539"/>
    </source>
</evidence>
<dbReference type="AlphaFoldDB" id="A6G000"/>
<evidence type="ECO:0000313" key="12">
    <source>
        <dbReference type="Proteomes" id="UP000005801"/>
    </source>
</evidence>
<keyword evidence="8" id="KW-0028">Amino-acid biosynthesis</keyword>
<dbReference type="eggNOG" id="COG3705">
    <property type="taxonomic scope" value="Bacteria"/>
</dbReference>
<dbReference type="RefSeq" id="WP_006970049.1">
    <property type="nucleotide sequence ID" value="NZ_ABCS01000008.1"/>
</dbReference>
<evidence type="ECO:0000256" key="5">
    <source>
        <dbReference type="ARBA" id="ARBA00020397"/>
    </source>
</evidence>
<protein>
    <recommendedName>
        <fullName evidence="5 8">ATP phosphoribosyltransferase regulatory subunit</fullName>
    </recommendedName>
</protein>
<evidence type="ECO:0000256" key="6">
    <source>
        <dbReference type="ARBA" id="ARBA00022490"/>
    </source>
</evidence>
<feature type="binding site" evidence="9">
    <location>
        <position position="148"/>
    </location>
    <ligand>
        <name>L-histidine</name>
        <dbReference type="ChEBI" id="CHEBI:57595"/>
    </ligand>
</feature>
<feature type="binding site" evidence="9">
    <location>
        <position position="131"/>
    </location>
    <ligand>
        <name>L-histidine</name>
        <dbReference type="ChEBI" id="CHEBI:57595"/>
    </ligand>
</feature>
<dbReference type="STRING" id="391625.PPSIR1_12478"/>
<keyword evidence="12" id="KW-1185">Reference proteome</keyword>
<evidence type="ECO:0000256" key="2">
    <source>
        <dbReference type="ARBA" id="ARBA00004667"/>
    </source>
</evidence>
<comment type="pathway">
    <text evidence="2 8">Amino-acid biosynthesis; L-histidine biosynthesis; L-histidine from 5-phospho-alpha-D-ribose 1-diphosphate: step 1/9.</text>
</comment>
<organism evidence="11 12">
    <name type="scientific">Plesiocystis pacifica SIR-1</name>
    <dbReference type="NCBI Taxonomy" id="391625"/>
    <lineage>
        <taxon>Bacteria</taxon>
        <taxon>Pseudomonadati</taxon>
        <taxon>Myxococcota</taxon>
        <taxon>Polyangia</taxon>
        <taxon>Nannocystales</taxon>
        <taxon>Nannocystaceae</taxon>
        <taxon>Plesiocystis</taxon>
    </lineage>
</organism>
<comment type="miscellaneous">
    <text evidence="8">This function is generally fulfilled by the C-terminal part of HisG, which is missing in some bacteria such as this one.</text>
</comment>
<evidence type="ECO:0000256" key="7">
    <source>
        <dbReference type="ARBA" id="ARBA00025246"/>
    </source>
</evidence>
<feature type="binding site" evidence="9">
    <location>
        <position position="144"/>
    </location>
    <ligand>
        <name>L-histidine</name>
        <dbReference type="ChEBI" id="CHEBI:57595"/>
    </ligand>
</feature>
<dbReference type="GO" id="GO:0016757">
    <property type="term" value="F:glycosyltransferase activity"/>
    <property type="evidence" value="ECO:0007669"/>
    <property type="project" value="UniProtKB-KW"/>
</dbReference>
<sequence>MTRDELNDYDWDSAVVDTSVFNPLPIGARDLLPTTSRRRRSNRERLLRVFEGWGYREITPPLLEYFEVHARGLSADMAERCVRFIEAGTGDVVALRSDVTPQIARVIAQRVGGEVEAGDQVRLCYAATSVRLPHGRHDRSELHQVGVECVGEQTPWADAELIGLADEALSALGSTAHRFDLSHTGVGRKLIAGLDLPKAVAKELRARLGRKDRGGVVDLLGSRCAPAQVDAVAELCELYGPPAILDRARELLAGVDAGEARAALEELRAVVEVVQRQTPAVAERLLVDLGEVRGFDYYTGLRMRVWAPGASEPVVRGGRYDDMLTRYGATLPASGLAIDLDALDEALMAADSGQADAAAPATMLAVQPGEPSGAGQRRARAAELAASLRRDGQRAWICAVAEVESALRQASRRGAQGLVWFASDGSVQRWREGAEGWSQQPS</sequence>
<evidence type="ECO:0000256" key="8">
    <source>
        <dbReference type="HAMAP-Rule" id="MF_00125"/>
    </source>
</evidence>
<dbReference type="Gene3D" id="3.30.930.10">
    <property type="entry name" value="Bira Bifunctional Protein, Domain 2"/>
    <property type="match status" value="1"/>
</dbReference>
<feature type="binding site" evidence="9">
    <location>
        <begin position="98"/>
        <end position="100"/>
    </location>
    <ligand>
        <name>L-histidine</name>
        <dbReference type="ChEBI" id="CHEBI:57595"/>
    </ligand>
</feature>
<reference evidence="11 12" key="1">
    <citation type="submission" date="2007-06" db="EMBL/GenBank/DDBJ databases">
        <authorList>
            <person name="Shimkets L."/>
            <person name="Ferriera S."/>
            <person name="Johnson J."/>
            <person name="Kravitz S."/>
            <person name="Beeson K."/>
            <person name="Sutton G."/>
            <person name="Rogers Y.-H."/>
            <person name="Friedman R."/>
            <person name="Frazier M."/>
            <person name="Venter J.C."/>
        </authorList>
    </citation>
    <scope>NUCLEOTIDE SEQUENCE [LARGE SCALE GENOMIC DNA]</scope>
    <source>
        <strain evidence="11 12">SIR-1</strain>
    </source>
</reference>
<accession>A6G000</accession>
<gene>
    <name evidence="8 11" type="primary">hisZ</name>
    <name evidence="11" type="ORF">PPSIR1_12478</name>
</gene>
<dbReference type="Pfam" id="PF13393">
    <property type="entry name" value="tRNA-synt_His"/>
    <property type="match status" value="1"/>
</dbReference>
<dbReference type="GO" id="GO:0005737">
    <property type="term" value="C:cytoplasm"/>
    <property type="evidence" value="ECO:0007669"/>
    <property type="project" value="UniProtKB-SubCell"/>
</dbReference>
<dbReference type="GO" id="GO:0000105">
    <property type="term" value="P:L-histidine biosynthetic process"/>
    <property type="evidence" value="ECO:0007669"/>
    <property type="project" value="UniProtKB-UniRule"/>
</dbReference>
<comment type="function">
    <text evidence="7 8">Required for the first step of histidine biosynthesis. May allow the feedback regulation of ATP phosphoribosyltransferase activity by histidine.</text>
</comment>
<dbReference type="EMBL" id="ABCS01000008">
    <property type="protein sequence ID" value="EDM80697.1"/>
    <property type="molecule type" value="Genomic_DNA"/>
</dbReference>
<evidence type="ECO:0000256" key="4">
    <source>
        <dbReference type="ARBA" id="ARBA00011496"/>
    </source>
</evidence>
<dbReference type="InterPro" id="IPR041715">
    <property type="entry name" value="HisRS-like_core"/>
</dbReference>
<keyword evidence="11" id="KW-0328">Glycosyltransferase</keyword>
<dbReference type="Proteomes" id="UP000005801">
    <property type="component" value="Unassembled WGS sequence"/>
</dbReference>
<dbReference type="InterPro" id="IPR045864">
    <property type="entry name" value="aa-tRNA-synth_II/BPL/LPL"/>
</dbReference>
<dbReference type="InterPro" id="IPR004516">
    <property type="entry name" value="HisRS/HisZ"/>
</dbReference>
<evidence type="ECO:0000256" key="9">
    <source>
        <dbReference type="PIRSR" id="PIRSR001549-1"/>
    </source>
</evidence>
<feature type="binding site" evidence="9">
    <location>
        <begin position="297"/>
        <end position="298"/>
    </location>
    <ligand>
        <name>L-histidine</name>
        <dbReference type="ChEBI" id="CHEBI:57595"/>
    </ligand>
</feature>
<dbReference type="UniPathway" id="UPA00031">
    <property type="reaction ID" value="UER00006"/>
</dbReference>
<dbReference type="InterPro" id="IPR004517">
    <property type="entry name" value="HisZ"/>
</dbReference>
<dbReference type="GO" id="GO:0006427">
    <property type="term" value="P:histidyl-tRNA aminoacylation"/>
    <property type="evidence" value="ECO:0007669"/>
    <property type="project" value="TreeGrafter"/>
</dbReference>
<comment type="similarity">
    <text evidence="3 8">Belongs to the class-II aminoacyl-tRNA synthetase family. HisZ subfamily.</text>
</comment>
<dbReference type="PANTHER" id="PTHR43707:SF1">
    <property type="entry name" value="HISTIDINE--TRNA LIGASE, MITOCHONDRIAL-RELATED"/>
    <property type="match status" value="1"/>
</dbReference>
<dbReference type="HAMAP" id="MF_00125">
    <property type="entry name" value="HisZ"/>
    <property type="match status" value="1"/>
</dbReference>
<feature type="domain" description="Class II Histidinyl-tRNA synthetase (HisRS)-like catalytic core" evidence="10">
    <location>
        <begin position="27"/>
        <end position="343"/>
    </location>
</feature>
<keyword evidence="11" id="KW-0808">Transferase</keyword>
<evidence type="ECO:0000256" key="1">
    <source>
        <dbReference type="ARBA" id="ARBA00004496"/>
    </source>
</evidence>